<evidence type="ECO:0000313" key="5">
    <source>
        <dbReference type="Proteomes" id="UP000579941"/>
    </source>
</evidence>
<feature type="non-terminal residue" evidence="4">
    <location>
        <position position="75"/>
    </location>
</feature>
<proteinExistence type="inferred from homology"/>
<sequence>QCHVFHDLSPQAGMLFLVMPKEPIIGLSEAEDSGESHLGHVVIVGEKHAAHLGLTSGFQMVVYEGPKGGQSVNRI</sequence>
<evidence type="ECO:0000256" key="2">
    <source>
        <dbReference type="ARBA" id="ARBA00025764"/>
    </source>
</evidence>
<dbReference type="InterPro" id="IPR036265">
    <property type="entry name" value="HIT-like_sf"/>
</dbReference>
<dbReference type="Proteomes" id="UP000579941">
    <property type="component" value="Unassembled WGS sequence"/>
</dbReference>
<evidence type="ECO:0000256" key="1">
    <source>
        <dbReference type="ARBA" id="ARBA00024472"/>
    </source>
</evidence>
<name>A0A7L1AI44_GYMTI</name>
<feature type="domain" description="HIT" evidence="3">
    <location>
        <begin position="2"/>
        <end position="74"/>
    </location>
</feature>
<dbReference type="Pfam" id="PF01230">
    <property type="entry name" value="HIT"/>
    <property type="match status" value="1"/>
</dbReference>
<keyword evidence="5" id="KW-1185">Reference proteome</keyword>
<dbReference type="SUPFAM" id="SSF54197">
    <property type="entry name" value="HIT-like"/>
    <property type="match status" value="1"/>
</dbReference>
<dbReference type="EMBL" id="VXAZ01002069">
    <property type="protein sequence ID" value="NXM40491.1"/>
    <property type="molecule type" value="Genomic_DNA"/>
</dbReference>
<reference evidence="4 5" key="1">
    <citation type="submission" date="2019-09" db="EMBL/GenBank/DDBJ databases">
        <title>Bird 10,000 Genomes (B10K) Project - Family phase.</title>
        <authorList>
            <person name="Zhang G."/>
        </authorList>
    </citation>
    <scope>NUCLEOTIDE SEQUENCE [LARGE SCALE GENOMIC DNA]</scope>
    <source>
        <strain evidence="4">B10K-DU-002-05</strain>
        <tissue evidence="4">Muscle</tissue>
    </source>
</reference>
<gene>
    <name evidence="4" type="primary">Hint1_0</name>
    <name evidence="4" type="ORF">GYMTIB_R08822</name>
</gene>
<comment type="caution">
    <text evidence="4">The sequence shown here is derived from an EMBL/GenBank/DDBJ whole genome shotgun (WGS) entry which is preliminary data.</text>
</comment>
<evidence type="ECO:0000259" key="3">
    <source>
        <dbReference type="Pfam" id="PF01230"/>
    </source>
</evidence>
<dbReference type="Gene3D" id="3.30.428.10">
    <property type="entry name" value="HIT-like"/>
    <property type="match status" value="1"/>
</dbReference>
<comment type="catalytic activity">
    <reaction evidence="1">
        <text>adenosine 5'-phosphoramidate + H2O = NH4(+) + AMP</text>
        <dbReference type="Rhea" id="RHEA:67916"/>
        <dbReference type="ChEBI" id="CHEBI:15377"/>
        <dbReference type="ChEBI" id="CHEBI:28938"/>
        <dbReference type="ChEBI" id="CHEBI:57890"/>
        <dbReference type="ChEBI" id="CHEBI:456215"/>
    </reaction>
</comment>
<evidence type="ECO:0000313" key="4">
    <source>
        <dbReference type="EMBL" id="NXM40491.1"/>
    </source>
</evidence>
<dbReference type="InterPro" id="IPR001310">
    <property type="entry name" value="Histidine_triad_HIT"/>
</dbReference>
<dbReference type="InterPro" id="IPR011146">
    <property type="entry name" value="HIT-like"/>
</dbReference>
<dbReference type="AlphaFoldDB" id="A0A7L1AI44"/>
<protein>
    <submittedName>
        <fullName evidence="4">HINT1 protein</fullName>
    </submittedName>
</protein>
<feature type="non-terminal residue" evidence="4">
    <location>
        <position position="1"/>
    </location>
</feature>
<comment type="similarity">
    <text evidence="2">Belongs to the HINT family.</text>
</comment>
<organism evidence="4 5">
    <name type="scientific">Gymnorhina tibicen</name>
    <name type="common">Australian magpie</name>
    <name type="synonym">Cracticus tibicen</name>
    <dbReference type="NCBI Taxonomy" id="9132"/>
    <lineage>
        <taxon>Eukaryota</taxon>
        <taxon>Metazoa</taxon>
        <taxon>Chordata</taxon>
        <taxon>Craniata</taxon>
        <taxon>Vertebrata</taxon>
        <taxon>Euteleostomi</taxon>
        <taxon>Archelosauria</taxon>
        <taxon>Archosauria</taxon>
        <taxon>Dinosauria</taxon>
        <taxon>Saurischia</taxon>
        <taxon>Theropoda</taxon>
        <taxon>Coelurosauria</taxon>
        <taxon>Aves</taxon>
        <taxon>Neognathae</taxon>
        <taxon>Neoaves</taxon>
        <taxon>Telluraves</taxon>
        <taxon>Australaves</taxon>
        <taxon>Passeriformes</taxon>
        <taxon>Artamidae</taxon>
        <taxon>Gymnorhina</taxon>
    </lineage>
</organism>
<dbReference type="GO" id="GO:0003824">
    <property type="term" value="F:catalytic activity"/>
    <property type="evidence" value="ECO:0007669"/>
    <property type="project" value="InterPro"/>
</dbReference>
<accession>A0A7L1AI44</accession>
<dbReference type="PANTHER" id="PTHR23089">
    <property type="entry name" value="HISTIDINE TRIAD HIT PROTEIN"/>
    <property type="match status" value="1"/>
</dbReference>